<dbReference type="Proteomes" id="UP000184356">
    <property type="component" value="Unassembled WGS sequence"/>
</dbReference>
<sequence length="489" mass="54828">MKVKRRSVCETCRAHKIGCDGKRPECGQCVHTGRKCEGFDPEWTFVPETSSNRPVRPRNIPKRSPRPSRRNDKHASLSILDPFSAPALQPNAEDLAEIVKQGYIPLARNAATADSFGLGTSRICGAWVDVLSCLLRGSRNHGILWRATKALAETMTSPVEASSQSYHDAISMVRKNLTVNNHSFELIPAIMCLTLIELMFPDSCAAHVAHIGAVGVFFETYGPECFRSGVMHSLFQGFRPLLILDSIRKRQPCFLSSRPWVETPFSISSPSIMQDLLTEAVTIPSLLHQNDILFRDQVEPDPFKLAEMFRSFIDVLERLAMRQEVLSLASDLPPQWPNGRDPGNDFSMFPNMDVSFLFPNITVANGLTHLWAFRIVCLSELEKLARYLPQSVRQSAQIPIPDTMGLEQIQAQIYCSSKSILVGMEYLLMDEMKLYGPASTFFPLWVVYRSVKGRKSRNEIEQSVERIVARLVEKGLKSAPSHVMADCGD</sequence>
<feature type="compositionally biased region" description="Basic residues" evidence="5">
    <location>
        <begin position="55"/>
        <end position="68"/>
    </location>
</feature>
<evidence type="ECO:0000256" key="3">
    <source>
        <dbReference type="ARBA" id="ARBA00023163"/>
    </source>
</evidence>
<dbReference type="InterPro" id="IPR001138">
    <property type="entry name" value="Zn2Cys6_DnaBD"/>
</dbReference>
<keyword evidence="3" id="KW-0804">Transcription</keyword>
<gene>
    <name evidence="7" type="ORF">ASPSYDRAFT_180508</name>
</gene>
<keyword evidence="4" id="KW-0539">Nucleus</keyword>
<dbReference type="PROSITE" id="PS00463">
    <property type="entry name" value="ZN2_CY6_FUNGAL_1"/>
    <property type="match status" value="1"/>
</dbReference>
<evidence type="ECO:0000256" key="1">
    <source>
        <dbReference type="ARBA" id="ARBA00023015"/>
    </source>
</evidence>
<dbReference type="RefSeq" id="XP_040701474.1">
    <property type="nucleotide sequence ID" value="XM_040843497.1"/>
</dbReference>
<organism evidence="7 8">
    <name type="scientific">Aspergillus sydowii CBS 593.65</name>
    <dbReference type="NCBI Taxonomy" id="1036612"/>
    <lineage>
        <taxon>Eukaryota</taxon>
        <taxon>Fungi</taxon>
        <taxon>Dikarya</taxon>
        <taxon>Ascomycota</taxon>
        <taxon>Pezizomycotina</taxon>
        <taxon>Eurotiomycetes</taxon>
        <taxon>Eurotiomycetidae</taxon>
        <taxon>Eurotiales</taxon>
        <taxon>Aspergillaceae</taxon>
        <taxon>Aspergillus</taxon>
        <taxon>Aspergillus subgen. Nidulantes</taxon>
    </lineage>
</organism>
<dbReference type="GO" id="GO:0008270">
    <property type="term" value="F:zinc ion binding"/>
    <property type="evidence" value="ECO:0007669"/>
    <property type="project" value="InterPro"/>
</dbReference>
<dbReference type="OrthoDB" id="4491390at2759"/>
<name>A0A1L9TE16_9EURO</name>
<feature type="region of interest" description="Disordered" evidence="5">
    <location>
        <begin position="47"/>
        <end position="73"/>
    </location>
</feature>
<dbReference type="GO" id="GO:0000981">
    <property type="term" value="F:DNA-binding transcription factor activity, RNA polymerase II-specific"/>
    <property type="evidence" value="ECO:0007669"/>
    <property type="project" value="InterPro"/>
</dbReference>
<dbReference type="EMBL" id="KV878588">
    <property type="protein sequence ID" value="OJJ57668.1"/>
    <property type="molecule type" value="Genomic_DNA"/>
</dbReference>
<keyword evidence="8" id="KW-1185">Reference proteome</keyword>
<dbReference type="CDD" id="cd00067">
    <property type="entry name" value="GAL4"/>
    <property type="match status" value="1"/>
</dbReference>
<dbReference type="Pfam" id="PF00172">
    <property type="entry name" value="Zn_clus"/>
    <property type="match status" value="1"/>
</dbReference>
<dbReference type="Gene3D" id="4.10.240.10">
    <property type="entry name" value="Zn(2)-C6 fungal-type DNA-binding domain"/>
    <property type="match status" value="1"/>
</dbReference>
<dbReference type="PROSITE" id="PS50048">
    <property type="entry name" value="ZN2_CY6_FUNGAL_2"/>
    <property type="match status" value="1"/>
</dbReference>
<dbReference type="SUPFAM" id="SSF57701">
    <property type="entry name" value="Zn2/Cys6 DNA-binding domain"/>
    <property type="match status" value="1"/>
</dbReference>
<keyword evidence="1" id="KW-0805">Transcription regulation</keyword>
<dbReference type="GO" id="GO:0003677">
    <property type="term" value="F:DNA binding"/>
    <property type="evidence" value="ECO:0007669"/>
    <property type="project" value="UniProtKB-KW"/>
</dbReference>
<evidence type="ECO:0000256" key="5">
    <source>
        <dbReference type="SAM" id="MobiDB-lite"/>
    </source>
</evidence>
<evidence type="ECO:0000256" key="4">
    <source>
        <dbReference type="ARBA" id="ARBA00023242"/>
    </source>
</evidence>
<evidence type="ECO:0000259" key="6">
    <source>
        <dbReference type="PROSITE" id="PS50048"/>
    </source>
</evidence>
<evidence type="ECO:0000313" key="7">
    <source>
        <dbReference type="EMBL" id="OJJ57668.1"/>
    </source>
</evidence>
<dbReference type="PANTHER" id="PTHR38111">
    <property type="entry name" value="ZN(2)-C6 FUNGAL-TYPE DOMAIN-CONTAINING PROTEIN-RELATED"/>
    <property type="match status" value="1"/>
</dbReference>
<dbReference type="PANTHER" id="PTHR38111:SF9">
    <property type="entry name" value="ZN(2)-C6 FUNGAL-TYPE DOMAIN-CONTAINING PROTEIN"/>
    <property type="match status" value="1"/>
</dbReference>
<dbReference type="VEuPathDB" id="FungiDB:ASPSYDRAFT_180508"/>
<dbReference type="STRING" id="1036612.A0A1L9TE16"/>
<dbReference type="AlphaFoldDB" id="A0A1L9TE16"/>
<keyword evidence="2" id="KW-0238">DNA-binding</keyword>
<accession>A0A1L9TE16</accession>
<feature type="domain" description="Zn(2)-C6 fungal-type" evidence="6">
    <location>
        <begin position="8"/>
        <end position="36"/>
    </location>
</feature>
<proteinExistence type="predicted"/>
<protein>
    <recommendedName>
        <fullName evidence="6">Zn(2)-C6 fungal-type domain-containing protein</fullName>
    </recommendedName>
</protein>
<evidence type="ECO:0000256" key="2">
    <source>
        <dbReference type="ARBA" id="ARBA00023125"/>
    </source>
</evidence>
<dbReference type="InterPro" id="IPR053178">
    <property type="entry name" value="Osmoadaptation_assoc"/>
</dbReference>
<evidence type="ECO:0000313" key="8">
    <source>
        <dbReference type="Proteomes" id="UP000184356"/>
    </source>
</evidence>
<dbReference type="SMART" id="SM00066">
    <property type="entry name" value="GAL4"/>
    <property type="match status" value="1"/>
</dbReference>
<dbReference type="GeneID" id="63759570"/>
<reference evidence="8" key="1">
    <citation type="journal article" date="2017" name="Genome Biol.">
        <title>Comparative genomics reveals high biological diversity and specific adaptations in the industrially and medically important fungal genus Aspergillus.</title>
        <authorList>
            <person name="de Vries R.P."/>
            <person name="Riley R."/>
            <person name="Wiebenga A."/>
            <person name="Aguilar-Osorio G."/>
            <person name="Amillis S."/>
            <person name="Uchima C.A."/>
            <person name="Anderluh G."/>
            <person name="Asadollahi M."/>
            <person name="Askin M."/>
            <person name="Barry K."/>
            <person name="Battaglia E."/>
            <person name="Bayram O."/>
            <person name="Benocci T."/>
            <person name="Braus-Stromeyer S.A."/>
            <person name="Caldana C."/>
            <person name="Canovas D."/>
            <person name="Cerqueira G.C."/>
            <person name="Chen F."/>
            <person name="Chen W."/>
            <person name="Choi C."/>
            <person name="Clum A."/>
            <person name="Dos Santos R.A."/>
            <person name="Damasio A.R."/>
            <person name="Diallinas G."/>
            <person name="Emri T."/>
            <person name="Fekete E."/>
            <person name="Flipphi M."/>
            <person name="Freyberg S."/>
            <person name="Gallo A."/>
            <person name="Gournas C."/>
            <person name="Habgood R."/>
            <person name="Hainaut M."/>
            <person name="Harispe M.L."/>
            <person name="Henrissat B."/>
            <person name="Hilden K.S."/>
            <person name="Hope R."/>
            <person name="Hossain A."/>
            <person name="Karabika E."/>
            <person name="Karaffa L."/>
            <person name="Karanyi Z."/>
            <person name="Krasevec N."/>
            <person name="Kuo A."/>
            <person name="Kusch H."/>
            <person name="LaButti K."/>
            <person name="Lagendijk E.L."/>
            <person name="Lapidus A."/>
            <person name="Levasseur A."/>
            <person name="Lindquist E."/>
            <person name="Lipzen A."/>
            <person name="Logrieco A.F."/>
            <person name="MacCabe A."/>
            <person name="Maekelae M.R."/>
            <person name="Malavazi I."/>
            <person name="Melin P."/>
            <person name="Meyer V."/>
            <person name="Mielnichuk N."/>
            <person name="Miskei M."/>
            <person name="Molnar A.P."/>
            <person name="Mule G."/>
            <person name="Ngan C.Y."/>
            <person name="Orejas M."/>
            <person name="Orosz E."/>
            <person name="Ouedraogo J.P."/>
            <person name="Overkamp K.M."/>
            <person name="Park H.-S."/>
            <person name="Perrone G."/>
            <person name="Piumi F."/>
            <person name="Punt P.J."/>
            <person name="Ram A.F."/>
            <person name="Ramon A."/>
            <person name="Rauscher S."/>
            <person name="Record E."/>
            <person name="Riano-Pachon D.M."/>
            <person name="Robert V."/>
            <person name="Roehrig J."/>
            <person name="Ruller R."/>
            <person name="Salamov A."/>
            <person name="Salih N.S."/>
            <person name="Samson R.A."/>
            <person name="Sandor E."/>
            <person name="Sanguinetti M."/>
            <person name="Schuetze T."/>
            <person name="Sepcic K."/>
            <person name="Shelest E."/>
            <person name="Sherlock G."/>
            <person name="Sophianopoulou V."/>
            <person name="Squina F.M."/>
            <person name="Sun H."/>
            <person name="Susca A."/>
            <person name="Todd R.B."/>
            <person name="Tsang A."/>
            <person name="Unkles S.E."/>
            <person name="van de Wiele N."/>
            <person name="van Rossen-Uffink D."/>
            <person name="Oliveira J.V."/>
            <person name="Vesth T.C."/>
            <person name="Visser J."/>
            <person name="Yu J.-H."/>
            <person name="Zhou M."/>
            <person name="Andersen M.R."/>
            <person name="Archer D.B."/>
            <person name="Baker S.E."/>
            <person name="Benoit I."/>
            <person name="Brakhage A.A."/>
            <person name="Braus G.H."/>
            <person name="Fischer R."/>
            <person name="Frisvad J.C."/>
            <person name="Goldman G.H."/>
            <person name="Houbraken J."/>
            <person name="Oakley B."/>
            <person name="Pocsi I."/>
            <person name="Scazzocchio C."/>
            <person name="Seiboth B."/>
            <person name="vanKuyk P.A."/>
            <person name="Wortman J."/>
            <person name="Dyer P.S."/>
            <person name="Grigoriev I.V."/>
        </authorList>
    </citation>
    <scope>NUCLEOTIDE SEQUENCE [LARGE SCALE GENOMIC DNA]</scope>
    <source>
        <strain evidence="8">CBS 593.65</strain>
    </source>
</reference>
<dbReference type="InterPro" id="IPR036864">
    <property type="entry name" value="Zn2-C6_fun-type_DNA-bd_sf"/>
</dbReference>